<dbReference type="EMBL" id="CP002830">
    <property type="protein sequence ID" value="AEI67790.1"/>
    <property type="molecule type" value="Genomic_DNA"/>
</dbReference>
<dbReference type="SUPFAM" id="SSF52540">
    <property type="entry name" value="P-loop containing nucleoside triphosphate hydrolases"/>
    <property type="match status" value="1"/>
</dbReference>
<keyword evidence="6 9" id="KW-1133">Transmembrane helix</keyword>
<keyword evidence="2" id="KW-0813">Transport</keyword>
<dbReference type="InterPro" id="IPR005898">
    <property type="entry name" value="Cyc_pep_transpt_SyrD/YojI"/>
</dbReference>
<dbReference type="InterPro" id="IPR050095">
    <property type="entry name" value="ECF_ABC_transporter_ATP-bd"/>
</dbReference>
<dbReference type="InterPro" id="IPR036640">
    <property type="entry name" value="ABC1_TM_sf"/>
</dbReference>
<dbReference type="SUPFAM" id="SSF90123">
    <property type="entry name" value="ABC transporter transmembrane region"/>
    <property type="match status" value="1"/>
</dbReference>
<dbReference type="STRING" id="483219.LILAB_29545"/>
<dbReference type="GO" id="GO:0015833">
    <property type="term" value="P:peptide transport"/>
    <property type="evidence" value="ECO:0007669"/>
    <property type="project" value="InterPro"/>
</dbReference>
<dbReference type="SMART" id="SM00382">
    <property type="entry name" value="AAA"/>
    <property type="match status" value="1"/>
</dbReference>
<keyword evidence="3 9" id="KW-0812">Transmembrane</keyword>
<dbReference type="AlphaFoldDB" id="F8CLT1"/>
<feature type="transmembrane region" description="Helical" evidence="9">
    <location>
        <begin position="46"/>
        <end position="64"/>
    </location>
</feature>
<evidence type="ECO:0000256" key="2">
    <source>
        <dbReference type="ARBA" id="ARBA00022448"/>
    </source>
</evidence>
<dbReference type="Gene3D" id="1.20.1560.10">
    <property type="entry name" value="ABC transporter type 1, transmembrane domain"/>
    <property type="match status" value="1"/>
</dbReference>
<evidence type="ECO:0000256" key="5">
    <source>
        <dbReference type="ARBA" id="ARBA00022840"/>
    </source>
</evidence>
<feature type="domain" description="ABC transporter" evidence="10">
    <location>
        <begin position="328"/>
        <end position="557"/>
    </location>
</feature>
<evidence type="ECO:0000256" key="8">
    <source>
        <dbReference type="SAM" id="MobiDB-lite"/>
    </source>
</evidence>
<dbReference type="PROSITE" id="PS50929">
    <property type="entry name" value="ABC_TM1F"/>
    <property type="match status" value="1"/>
</dbReference>
<evidence type="ECO:0000256" key="9">
    <source>
        <dbReference type="SAM" id="Phobius"/>
    </source>
</evidence>
<dbReference type="HOGENOM" id="CLU_023671_2_1_7"/>
<dbReference type="PROSITE" id="PS50893">
    <property type="entry name" value="ABC_TRANSPORTER_2"/>
    <property type="match status" value="1"/>
</dbReference>
<dbReference type="GO" id="GO:0016887">
    <property type="term" value="F:ATP hydrolysis activity"/>
    <property type="evidence" value="ECO:0007669"/>
    <property type="project" value="InterPro"/>
</dbReference>
<feature type="transmembrane region" description="Helical" evidence="9">
    <location>
        <begin position="147"/>
        <end position="166"/>
    </location>
</feature>
<evidence type="ECO:0000313" key="13">
    <source>
        <dbReference type="Proteomes" id="UP000000488"/>
    </source>
</evidence>
<name>F8CLT1_MYXFH</name>
<evidence type="ECO:0000256" key="6">
    <source>
        <dbReference type="ARBA" id="ARBA00022989"/>
    </source>
</evidence>
<dbReference type="Proteomes" id="UP000000488">
    <property type="component" value="Chromosome"/>
</dbReference>
<feature type="domain" description="ABC transmembrane type-1" evidence="11">
    <location>
        <begin position="14"/>
        <end position="288"/>
    </location>
</feature>
<evidence type="ECO:0000256" key="1">
    <source>
        <dbReference type="ARBA" id="ARBA00004651"/>
    </source>
</evidence>
<dbReference type="GO" id="GO:0140359">
    <property type="term" value="F:ABC-type transporter activity"/>
    <property type="evidence" value="ECO:0007669"/>
    <property type="project" value="InterPro"/>
</dbReference>
<dbReference type="eggNOG" id="COG4615">
    <property type="taxonomic scope" value="Bacteria"/>
</dbReference>
<evidence type="ECO:0000259" key="10">
    <source>
        <dbReference type="PROSITE" id="PS50893"/>
    </source>
</evidence>
<dbReference type="GO" id="GO:1904680">
    <property type="term" value="F:peptide transmembrane transporter activity"/>
    <property type="evidence" value="ECO:0007669"/>
    <property type="project" value="InterPro"/>
</dbReference>
<dbReference type="Pfam" id="PF00005">
    <property type="entry name" value="ABC_tran"/>
    <property type="match status" value="1"/>
</dbReference>
<evidence type="ECO:0000259" key="11">
    <source>
        <dbReference type="PROSITE" id="PS50929"/>
    </source>
</evidence>
<dbReference type="InterPro" id="IPR027417">
    <property type="entry name" value="P-loop_NTPase"/>
</dbReference>
<evidence type="ECO:0000256" key="4">
    <source>
        <dbReference type="ARBA" id="ARBA00022741"/>
    </source>
</evidence>
<dbReference type="Gene3D" id="3.40.50.300">
    <property type="entry name" value="P-loop containing nucleotide triphosphate hydrolases"/>
    <property type="match status" value="1"/>
</dbReference>
<dbReference type="GO" id="GO:0043190">
    <property type="term" value="C:ATP-binding cassette (ABC) transporter complex"/>
    <property type="evidence" value="ECO:0007669"/>
    <property type="project" value="TreeGrafter"/>
</dbReference>
<sequence length="560" mass="61627">MTVFTLLLRTSRKLFFVAVALGLISGFANARLIALINEALGDAGSPSGVLFAGMVVAAVMTRVASQMVLGRLNHGALHHLRVELSQQTLNTPLRKLEQLGEHRLMSALKEDAFTISQALALVPTMFVNGALIVGCLTYLAWMSGRAFLAFALGLGLGLAVLTVLQARSRDSLMQARSRIDQLFHHFRSLWTGMKELKLHRRRGRAFISQQLEPTAAFIRDRFVRTSDVNAVSAALASLLVFAIIGMLLFAFPAFGALDRSTVVGYTLVVLYLQQPLDSMLSLTQALLRADVALRNVGKMGLELAEGAEPEGATSTPAERPEPREFRRLELVGVTHSYQRENEDTRFTLGPIHLSLTPGEVVFIVGGNGSGKTTLAKLLTGLYAPEAGGIVLDGEPVTDADRAHYRQLFSTVFAEFHLFENLLGLTSPTLEARAQGFLTRLRLDRKVRLEQGQLSNTSLSTGQRKRLALLTAYLEDRPIYLFDEWAADQDPVFKDVFYRELLPDLKRAGKAVVVISHDDRYFATADRLVRLEDGRIVEAAAEAPPVPLEQHAPPTFSQERS</sequence>
<dbReference type="PANTHER" id="PTHR43553">
    <property type="entry name" value="HEAVY METAL TRANSPORTER"/>
    <property type="match status" value="1"/>
</dbReference>
<evidence type="ECO:0000256" key="7">
    <source>
        <dbReference type="ARBA" id="ARBA00023136"/>
    </source>
</evidence>
<dbReference type="GO" id="GO:0005524">
    <property type="term" value="F:ATP binding"/>
    <property type="evidence" value="ECO:0007669"/>
    <property type="project" value="UniProtKB-KW"/>
</dbReference>
<dbReference type="InterPro" id="IPR011527">
    <property type="entry name" value="ABC1_TM_dom"/>
</dbReference>
<accession>F8CLT1</accession>
<dbReference type="KEGG" id="mfu:LILAB_29545"/>
<keyword evidence="5 12" id="KW-0067">ATP-binding</keyword>
<gene>
    <name evidence="12" type="ordered locus">LILAB_29545</name>
</gene>
<keyword evidence="7 9" id="KW-0472">Membrane</keyword>
<evidence type="ECO:0000313" key="12">
    <source>
        <dbReference type="EMBL" id="AEI67790.1"/>
    </source>
</evidence>
<dbReference type="CDD" id="cd03228">
    <property type="entry name" value="ABCC_MRP_Like"/>
    <property type="match status" value="1"/>
</dbReference>
<keyword evidence="4" id="KW-0547">Nucleotide-binding</keyword>
<dbReference type="PANTHER" id="PTHR43553:SF11">
    <property type="entry name" value="ABC TRANSPORTER ATP-BINDING_PERMEASE PROTEIN YOJI"/>
    <property type="match status" value="1"/>
</dbReference>
<dbReference type="InterPro" id="IPR003593">
    <property type="entry name" value="AAA+_ATPase"/>
</dbReference>
<comment type="subcellular location">
    <subcellularLocation>
        <location evidence="1">Cell membrane</location>
        <topology evidence="1">Multi-pass membrane protein</topology>
    </subcellularLocation>
</comment>
<feature type="transmembrane region" description="Helical" evidence="9">
    <location>
        <begin position="228"/>
        <end position="251"/>
    </location>
</feature>
<dbReference type="NCBIfam" id="TIGR01194">
    <property type="entry name" value="cyc_pep_trnsptr"/>
    <property type="match status" value="1"/>
</dbReference>
<proteinExistence type="predicted"/>
<organism evidence="12 13">
    <name type="scientific">Myxococcus fulvus (strain ATCC BAA-855 / HW-1)</name>
    <dbReference type="NCBI Taxonomy" id="483219"/>
    <lineage>
        <taxon>Bacteria</taxon>
        <taxon>Pseudomonadati</taxon>
        <taxon>Myxococcota</taxon>
        <taxon>Myxococcia</taxon>
        <taxon>Myxococcales</taxon>
        <taxon>Cystobacterineae</taxon>
        <taxon>Myxococcaceae</taxon>
        <taxon>Myxococcus</taxon>
    </lineage>
</organism>
<dbReference type="InterPro" id="IPR003439">
    <property type="entry name" value="ABC_transporter-like_ATP-bd"/>
</dbReference>
<evidence type="ECO:0000256" key="3">
    <source>
        <dbReference type="ARBA" id="ARBA00022692"/>
    </source>
</evidence>
<feature type="transmembrane region" description="Helical" evidence="9">
    <location>
        <begin position="118"/>
        <end position="141"/>
    </location>
</feature>
<protein>
    <submittedName>
        <fullName evidence="12">ABC transporter ATP-binding protein</fullName>
    </submittedName>
</protein>
<feature type="region of interest" description="Disordered" evidence="8">
    <location>
        <begin position="541"/>
        <end position="560"/>
    </location>
</feature>
<reference evidence="12 13" key="1">
    <citation type="journal article" date="2011" name="J. Bacteriol.">
        <title>Genome sequence of the halotolerant marine bacterium Myxococcus fulvus HW-1.</title>
        <authorList>
            <person name="Li Z.F."/>
            <person name="Li X."/>
            <person name="Liu H."/>
            <person name="Liu X."/>
            <person name="Han K."/>
            <person name="Wu Z.H."/>
            <person name="Hu W."/>
            <person name="Li F.F."/>
            <person name="Li Y.Z."/>
        </authorList>
    </citation>
    <scope>NUCLEOTIDE SEQUENCE [LARGE SCALE GENOMIC DNA]</scope>
    <source>
        <strain evidence="13">ATCC BAA-855 / HW-1</strain>
    </source>
</reference>